<organism evidence="1 2">
    <name type="scientific">Exiguobacterium alkaliphilum</name>
    <dbReference type="NCBI Taxonomy" id="1428684"/>
    <lineage>
        <taxon>Bacteria</taxon>
        <taxon>Bacillati</taxon>
        <taxon>Bacillota</taxon>
        <taxon>Bacilli</taxon>
        <taxon>Bacillales</taxon>
        <taxon>Bacillales Family XII. Incertae Sedis</taxon>
        <taxon>Exiguobacterium</taxon>
    </lineage>
</organism>
<proteinExistence type="predicted"/>
<accession>A0ABT2KXW8</accession>
<gene>
    <name evidence="1" type="ORF">NQG31_02530</name>
</gene>
<evidence type="ECO:0000313" key="1">
    <source>
        <dbReference type="EMBL" id="MCT4794400.1"/>
    </source>
</evidence>
<dbReference type="RefSeq" id="WP_034816801.1">
    <property type="nucleotide sequence ID" value="NZ_JANIEK010000005.1"/>
</dbReference>
<keyword evidence="2" id="KW-1185">Reference proteome</keyword>
<dbReference type="Proteomes" id="UP001206821">
    <property type="component" value="Unassembled WGS sequence"/>
</dbReference>
<sequence>MNGSTWKMFCSGIVYELVINQLYTPFGRMLCSHFQDEFLQLPIEERFRLVQAIRVQVIDKGGSPDANWVHYMQRLTN</sequence>
<evidence type="ECO:0000313" key="2">
    <source>
        <dbReference type="Proteomes" id="UP001206821"/>
    </source>
</evidence>
<name>A0ABT2KXW8_9BACL</name>
<protein>
    <submittedName>
        <fullName evidence="1">Uncharacterized protein</fullName>
    </submittedName>
</protein>
<comment type="caution">
    <text evidence="1">The sequence shown here is derived from an EMBL/GenBank/DDBJ whole genome shotgun (WGS) entry which is preliminary data.</text>
</comment>
<dbReference type="EMBL" id="JANIEK010000005">
    <property type="protein sequence ID" value="MCT4794400.1"/>
    <property type="molecule type" value="Genomic_DNA"/>
</dbReference>
<reference evidence="1 2" key="1">
    <citation type="submission" date="2022-07" db="EMBL/GenBank/DDBJ databases">
        <title>Genomic and pangenome structural analysis of the polyextremophile Exiguobacterium.</title>
        <authorList>
            <person name="Shen L."/>
        </authorList>
    </citation>
    <scope>NUCLEOTIDE SEQUENCE [LARGE SCALE GENOMIC DNA]</scope>
    <source>
        <strain evidence="1 2">12_1</strain>
    </source>
</reference>